<feature type="compositionally biased region" description="Basic and acidic residues" evidence="1">
    <location>
        <begin position="15"/>
        <end position="24"/>
    </location>
</feature>
<dbReference type="Proteomes" id="UP000029096">
    <property type="component" value="Unassembled WGS sequence"/>
</dbReference>
<evidence type="ECO:0000313" key="3">
    <source>
        <dbReference type="Proteomes" id="UP000029096"/>
    </source>
</evidence>
<feature type="region of interest" description="Disordered" evidence="1">
    <location>
        <begin position="1"/>
        <end position="25"/>
    </location>
</feature>
<evidence type="ECO:0000313" key="2">
    <source>
        <dbReference type="EMBL" id="KFI45837.1"/>
    </source>
</evidence>
<dbReference type="EMBL" id="JGYP01000002">
    <property type="protein sequence ID" value="KFI45837.1"/>
    <property type="molecule type" value="Genomic_DNA"/>
</dbReference>
<organism evidence="2 3">
    <name type="scientific">Bifidobacterium bohemicum DSM 22767</name>
    <dbReference type="NCBI Taxonomy" id="1437606"/>
    <lineage>
        <taxon>Bacteria</taxon>
        <taxon>Bacillati</taxon>
        <taxon>Actinomycetota</taxon>
        <taxon>Actinomycetes</taxon>
        <taxon>Bifidobacteriales</taxon>
        <taxon>Bifidobacteriaceae</taxon>
        <taxon>Bifidobacterium</taxon>
    </lineage>
</organism>
<dbReference type="eggNOG" id="ENOG5032F3F">
    <property type="taxonomic scope" value="Bacteria"/>
</dbReference>
<reference evidence="2 3" key="1">
    <citation type="submission" date="2014-03" db="EMBL/GenBank/DDBJ databases">
        <title>Genomics of Bifidobacteria.</title>
        <authorList>
            <person name="Ventura M."/>
            <person name="Milani C."/>
            <person name="Lugli G.A."/>
        </authorList>
    </citation>
    <scope>NUCLEOTIDE SEQUENCE [LARGE SCALE GENOMIC DNA]</scope>
    <source>
        <strain evidence="2 3">DSM 22767</strain>
    </source>
</reference>
<proteinExistence type="predicted"/>
<sequence length="122" mass="13979">MEISRQHRERHRSRRTEYTTKVSEDMDTEAQQLTVHVISAISKAGREYECLEIRLGDVSVGRLFPTPLGNGCYTCRHSRMTVWRALLTPAILSHTTNPKLELKENIMRTVSILVAYLAQHTA</sequence>
<gene>
    <name evidence="2" type="ORF">BBOH_0640</name>
</gene>
<keyword evidence="3" id="KW-1185">Reference proteome</keyword>
<comment type="caution">
    <text evidence="2">The sequence shown here is derived from an EMBL/GenBank/DDBJ whole genome shotgun (WGS) entry which is preliminary data.</text>
</comment>
<accession>A0A086ZH37</accession>
<protein>
    <submittedName>
        <fullName evidence="2">Uncharacterized protein</fullName>
    </submittedName>
</protein>
<evidence type="ECO:0000256" key="1">
    <source>
        <dbReference type="SAM" id="MobiDB-lite"/>
    </source>
</evidence>
<dbReference type="AlphaFoldDB" id="A0A086ZH37"/>
<name>A0A086ZH37_9BIFI</name>